<organism evidence="2 3">
    <name type="scientific">Amniculicola lignicola CBS 123094</name>
    <dbReference type="NCBI Taxonomy" id="1392246"/>
    <lineage>
        <taxon>Eukaryota</taxon>
        <taxon>Fungi</taxon>
        <taxon>Dikarya</taxon>
        <taxon>Ascomycota</taxon>
        <taxon>Pezizomycotina</taxon>
        <taxon>Dothideomycetes</taxon>
        <taxon>Pleosporomycetidae</taxon>
        <taxon>Pleosporales</taxon>
        <taxon>Amniculicolaceae</taxon>
        <taxon>Amniculicola</taxon>
    </lineage>
</organism>
<keyword evidence="1" id="KW-1133">Transmembrane helix</keyword>
<proteinExistence type="predicted"/>
<accession>A0A6A5WX46</accession>
<dbReference type="Proteomes" id="UP000799779">
    <property type="component" value="Unassembled WGS sequence"/>
</dbReference>
<keyword evidence="1" id="KW-0472">Membrane</keyword>
<feature type="transmembrane region" description="Helical" evidence="1">
    <location>
        <begin position="26"/>
        <end position="44"/>
    </location>
</feature>
<evidence type="ECO:0000256" key="1">
    <source>
        <dbReference type="SAM" id="Phobius"/>
    </source>
</evidence>
<gene>
    <name evidence="2" type="ORF">P154DRAFT_258295</name>
</gene>
<dbReference type="AlphaFoldDB" id="A0A6A5WX46"/>
<protein>
    <submittedName>
        <fullName evidence="2">Uncharacterized protein</fullName>
    </submittedName>
</protein>
<name>A0A6A5WX46_9PLEO</name>
<keyword evidence="1" id="KW-0812">Transmembrane</keyword>
<reference evidence="2" key="1">
    <citation type="journal article" date="2020" name="Stud. Mycol.">
        <title>101 Dothideomycetes genomes: a test case for predicting lifestyles and emergence of pathogens.</title>
        <authorList>
            <person name="Haridas S."/>
            <person name="Albert R."/>
            <person name="Binder M."/>
            <person name="Bloem J."/>
            <person name="Labutti K."/>
            <person name="Salamov A."/>
            <person name="Andreopoulos B."/>
            <person name="Baker S."/>
            <person name="Barry K."/>
            <person name="Bills G."/>
            <person name="Bluhm B."/>
            <person name="Cannon C."/>
            <person name="Castanera R."/>
            <person name="Culley D."/>
            <person name="Daum C."/>
            <person name="Ezra D."/>
            <person name="Gonzalez J."/>
            <person name="Henrissat B."/>
            <person name="Kuo A."/>
            <person name="Liang C."/>
            <person name="Lipzen A."/>
            <person name="Lutzoni F."/>
            <person name="Magnuson J."/>
            <person name="Mondo S."/>
            <person name="Nolan M."/>
            <person name="Ohm R."/>
            <person name="Pangilinan J."/>
            <person name="Park H.-J."/>
            <person name="Ramirez L."/>
            <person name="Alfaro M."/>
            <person name="Sun H."/>
            <person name="Tritt A."/>
            <person name="Yoshinaga Y."/>
            <person name="Zwiers L.-H."/>
            <person name="Turgeon B."/>
            <person name="Goodwin S."/>
            <person name="Spatafora J."/>
            <person name="Crous P."/>
            <person name="Grigoriev I."/>
        </authorList>
    </citation>
    <scope>NUCLEOTIDE SEQUENCE</scope>
    <source>
        <strain evidence="2">CBS 123094</strain>
    </source>
</reference>
<dbReference type="EMBL" id="ML977560">
    <property type="protein sequence ID" value="KAF2006383.1"/>
    <property type="molecule type" value="Genomic_DNA"/>
</dbReference>
<evidence type="ECO:0000313" key="3">
    <source>
        <dbReference type="Proteomes" id="UP000799779"/>
    </source>
</evidence>
<sequence length="66" mass="7539">MSLRLVEIPFGVFEDLDFYYSPPGSTYGLIMAVALDILYTILIMRQSKGDYRSLCLVITRVRARSC</sequence>
<evidence type="ECO:0000313" key="2">
    <source>
        <dbReference type="EMBL" id="KAF2006383.1"/>
    </source>
</evidence>
<keyword evidence="3" id="KW-1185">Reference proteome</keyword>